<dbReference type="PROSITE" id="PS50303">
    <property type="entry name" value="PUM_HD"/>
    <property type="match status" value="1"/>
</dbReference>
<comment type="caution">
    <text evidence="5">The sequence shown here is derived from an EMBL/GenBank/DDBJ whole genome shotgun (WGS) entry which is preliminary data.</text>
</comment>
<dbReference type="InterPro" id="IPR011989">
    <property type="entry name" value="ARM-like"/>
</dbReference>
<dbReference type="AlphaFoldDB" id="A0A7J6X0B4"/>
<dbReference type="Proteomes" id="UP000554482">
    <property type="component" value="Unassembled WGS sequence"/>
</dbReference>
<keyword evidence="6" id="KW-1185">Reference proteome</keyword>
<accession>A0A7J6X0B4</accession>
<feature type="repeat" description="Pumilio" evidence="3">
    <location>
        <begin position="341"/>
        <end position="377"/>
    </location>
</feature>
<dbReference type="EMBL" id="JABWDY010007169">
    <property type="protein sequence ID" value="KAF5203169.1"/>
    <property type="molecule type" value="Genomic_DNA"/>
</dbReference>
<evidence type="ECO:0000313" key="6">
    <source>
        <dbReference type="Proteomes" id="UP000554482"/>
    </source>
</evidence>
<dbReference type="OrthoDB" id="668540at2759"/>
<evidence type="ECO:0000256" key="1">
    <source>
        <dbReference type="ARBA" id="ARBA00022737"/>
    </source>
</evidence>
<gene>
    <name evidence="5" type="ORF">FRX31_007246</name>
</gene>
<evidence type="ECO:0000256" key="3">
    <source>
        <dbReference type="PROSITE-ProRule" id="PRU00317"/>
    </source>
</evidence>
<dbReference type="Pfam" id="PF00806">
    <property type="entry name" value="PUF"/>
    <property type="match status" value="5"/>
</dbReference>
<sequence>MAEEKLNPSSSSLYDHDDLLLMLQKLSCNSNPTATRGFTTAAASSSSNLQVPSSSFCSGPYQESQFQYVYNNNPTRGFTTTSSSSNLIPSGAYQESQFQYVDDNSINNNNVTLGFTTTSSSSSNLIPSGAYQESQFQYVDDNNSINNNNVTLGFSSGAYQEPQFQYVDDNYSNNNYGTRGFTTTTTTGRTTNLIPSLSDFHYQNVPEHATGLYNNVGYQETRPANMFSPINSSTFINRGDEWNSSLENLMIRKNMGYDCFSPYSSTSVNTTMGGNYVSSLPLSYHSTVPSIGGNSYRNKNKFKKFNREESKTLEIYLRDSKYWTEEEILKLRQSDPSLINKLQGEDIVFMARDQLGSNYLQEILSTGNLVTVTKILDAVIDKIINIMIDPYGNHVFQKLLMQSCFQEVLMQIIVSEIAMNYGQLIIAGCNHFGSRSIQNLLKTLKSSNSPLIKNVMLALRPGIKGLMMNNEGRHVISYCVNFLSYDQCESIYMVAKQHCIELARHNIGYLALCDCIAAVQGSLGMELLMEITKYSVHFSQEQNANYVLQKVIGLGNPSINEIICNKMKDHVAELSIQKHSSYVIEMCLDSSSMEIVFLELLKLTPGQLNLIAEDQFGNYVIQRALNVTKTSRKDLYHSLVKLLMQNRVVSLENHPTGRNVYKLLHKSMSFSRSQNVI</sequence>
<dbReference type="InterPro" id="IPR001313">
    <property type="entry name" value="Pumilio_RNA-bd_rpt"/>
</dbReference>
<dbReference type="InterPro" id="IPR033133">
    <property type="entry name" value="PUM-HD"/>
</dbReference>
<dbReference type="InterPro" id="IPR016024">
    <property type="entry name" value="ARM-type_fold"/>
</dbReference>
<organism evidence="5 6">
    <name type="scientific">Thalictrum thalictroides</name>
    <name type="common">Rue-anemone</name>
    <name type="synonym">Anemone thalictroides</name>
    <dbReference type="NCBI Taxonomy" id="46969"/>
    <lineage>
        <taxon>Eukaryota</taxon>
        <taxon>Viridiplantae</taxon>
        <taxon>Streptophyta</taxon>
        <taxon>Embryophyta</taxon>
        <taxon>Tracheophyta</taxon>
        <taxon>Spermatophyta</taxon>
        <taxon>Magnoliopsida</taxon>
        <taxon>Ranunculales</taxon>
        <taxon>Ranunculaceae</taxon>
        <taxon>Thalictroideae</taxon>
        <taxon>Thalictrum</taxon>
    </lineage>
</organism>
<feature type="repeat" description="Pumilio" evidence="3">
    <location>
        <begin position="602"/>
        <end position="641"/>
    </location>
</feature>
<reference evidence="5 6" key="1">
    <citation type="submission" date="2020-06" db="EMBL/GenBank/DDBJ databases">
        <title>Transcriptomic and genomic resources for Thalictrum thalictroides and T. hernandezii: Facilitating candidate gene discovery in an emerging model plant lineage.</title>
        <authorList>
            <person name="Arias T."/>
            <person name="Riano-Pachon D.M."/>
            <person name="Di Stilio V.S."/>
        </authorList>
    </citation>
    <scope>NUCLEOTIDE SEQUENCE [LARGE SCALE GENOMIC DNA]</scope>
    <source>
        <strain evidence="6">cv. WT478/WT964</strain>
        <tissue evidence="5">Leaves</tissue>
    </source>
</reference>
<keyword evidence="2" id="KW-0810">Translation regulation</keyword>
<evidence type="ECO:0000259" key="4">
    <source>
        <dbReference type="PROSITE" id="PS50303"/>
    </source>
</evidence>
<name>A0A7J6X0B4_THATH</name>
<evidence type="ECO:0000313" key="5">
    <source>
        <dbReference type="EMBL" id="KAF5203169.1"/>
    </source>
</evidence>
<dbReference type="SUPFAM" id="SSF48371">
    <property type="entry name" value="ARM repeat"/>
    <property type="match status" value="1"/>
</dbReference>
<proteinExistence type="predicted"/>
<keyword evidence="1" id="KW-0677">Repeat</keyword>
<dbReference type="GO" id="GO:0005737">
    <property type="term" value="C:cytoplasm"/>
    <property type="evidence" value="ECO:0007669"/>
    <property type="project" value="TreeGrafter"/>
</dbReference>
<feature type="repeat" description="Pumilio" evidence="3">
    <location>
        <begin position="378"/>
        <end position="415"/>
    </location>
</feature>
<feature type="domain" description="PUM-HD" evidence="4">
    <location>
        <begin position="320"/>
        <end position="668"/>
    </location>
</feature>
<dbReference type="PANTHER" id="PTHR12537:SF137">
    <property type="entry name" value="PUMILIO HOMOLOG 16-RELATED"/>
    <property type="match status" value="1"/>
</dbReference>
<dbReference type="Gene3D" id="1.25.10.10">
    <property type="entry name" value="Leucine-rich Repeat Variant"/>
    <property type="match status" value="1"/>
</dbReference>
<dbReference type="GO" id="GO:0003729">
    <property type="term" value="F:mRNA binding"/>
    <property type="evidence" value="ECO:0007669"/>
    <property type="project" value="TreeGrafter"/>
</dbReference>
<dbReference type="GO" id="GO:0006417">
    <property type="term" value="P:regulation of translation"/>
    <property type="evidence" value="ECO:0007669"/>
    <property type="project" value="UniProtKB-KW"/>
</dbReference>
<dbReference type="PANTHER" id="PTHR12537">
    <property type="entry name" value="RNA BINDING PROTEIN PUMILIO-RELATED"/>
    <property type="match status" value="1"/>
</dbReference>
<dbReference type="PROSITE" id="PS50302">
    <property type="entry name" value="PUM"/>
    <property type="match status" value="3"/>
</dbReference>
<dbReference type="SMART" id="SM00025">
    <property type="entry name" value="Pumilio"/>
    <property type="match status" value="7"/>
</dbReference>
<protein>
    <submittedName>
        <fullName evidence="5">Pumilio-like protein</fullName>
    </submittedName>
</protein>
<evidence type="ECO:0000256" key="2">
    <source>
        <dbReference type="ARBA" id="ARBA00022845"/>
    </source>
</evidence>